<feature type="transmembrane region" description="Helical" evidence="6">
    <location>
        <begin position="436"/>
        <end position="455"/>
    </location>
</feature>
<comment type="similarity">
    <text evidence="2 6">Belongs to the nematode receptor-like protein srg family.</text>
</comment>
<organism evidence="8 9">
    <name type="scientific">Parastrongyloides trichosuri</name>
    <name type="common">Possum-specific nematode worm</name>
    <dbReference type="NCBI Taxonomy" id="131310"/>
    <lineage>
        <taxon>Eukaryota</taxon>
        <taxon>Metazoa</taxon>
        <taxon>Ecdysozoa</taxon>
        <taxon>Nematoda</taxon>
        <taxon>Chromadorea</taxon>
        <taxon>Rhabditida</taxon>
        <taxon>Tylenchina</taxon>
        <taxon>Panagrolaimomorpha</taxon>
        <taxon>Strongyloidoidea</taxon>
        <taxon>Strongyloididae</taxon>
        <taxon>Parastrongyloides</taxon>
    </lineage>
</organism>
<evidence type="ECO:0000256" key="6">
    <source>
        <dbReference type="RuleBase" id="RU280813"/>
    </source>
</evidence>
<comment type="caution">
    <text evidence="6">Lacks conserved residue(s) required for the propagation of feature annotation.</text>
</comment>
<dbReference type="InterPro" id="IPR000609">
    <property type="entry name" value="7TM_GPCR_serpentine_rcpt_Srg"/>
</dbReference>
<feature type="transmembrane region" description="Helical" evidence="6">
    <location>
        <begin position="6"/>
        <end position="26"/>
    </location>
</feature>
<feature type="transmembrane region" description="Helical" evidence="6">
    <location>
        <begin position="394"/>
        <end position="415"/>
    </location>
</feature>
<evidence type="ECO:0000313" key="8">
    <source>
        <dbReference type="Proteomes" id="UP000038045"/>
    </source>
</evidence>
<evidence type="ECO:0000256" key="1">
    <source>
        <dbReference type="ARBA" id="ARBA00004141"/>
    </source>
</evidence>
<feature type="transmembrane region" description="Helical" evidence="6">
    <location>
        <begin position="93"/>
        <end position="113"/>
    </location>
</feature>
<evidence type="ECO:0000256" key="3">
    <source>
        <dbReference type="ARBA" id="ARBA00022692"/>
    </source>
</evidence>
<accession>A0A0N4ZL90</accession>
<keyword evidence="8" id="KW-1185">Reference proteome</keyword>
<dbReference type="Pfam" id="PF02118">
    <property type="entry name" value="Srg"/>
    <property type="match status" value="1"/>
</dbReference>
<dbReference type="Pfam" id="PF10328">
    <property type="entry name" value="7TM_GPCR_Srx"/>
    <property type="match status" value="1"/>
</dbReference>
<evidence type="ECO:0000313" key="9">
    <source>
        <dbReference type="WBParaSite" id="PTRK_0000904550.1"/>
    </source>
</evidence>
<dbReference type="PANTHER" id="PTHR31552">
    <property type="entry name" value="SERPENTINE RECEPTOR CLASS GAMMA"/>
    <property type="match status" value="1"/>
</dbReference>
<keyword evidence="3 6" id="KW-0812">Transmembrane</keyword>
<feature type="transmembrane region" description="Helical" evidence="6">
    <location>
        <begin position="566"/>
        <end position="583"/>
    </location>
</feature>
<keyword evidence="4 6" id="KW-1133">Transmembrane helix</keyword>
<dbReference type="GO" id="GO:0007606">
    <property type="term" value="P:sensory perception of chemical stimulus"/>
    <property type="evidence" value="ECO:0007669"/>
    <property type="project" value="UniProtKB-UniRule"/>
</dbReference>
<keyword evidence="5 6" id="KW-0472">Membrane</keyword>
<comment type="subcellular location">
    <subcellularLocation>
        <location evidence="1">Membrane</location>
        <topology evidence="1">Multi-pass membrane protein</topology>
    </subcellularLocation>
</comment>
<evidence type="ECO:0000256" key="4">
    <source>
        <dbReference type="ARBA" id="ARBA00022989"/>
    </source>
</evidence>
<name>A0A0N4ZL90_PARTI</name>
<feature type="transmembrane region" description="Helical" evidence="6">
    <location>
        <begin position="292"/>
        <end position="308"/>
    </location>
</feature>
<reference evidence="9" key="1">
    <citation type="submission" date="2017-02" db="UniProtKB">
        <authorList>
            <consortium name="WormBaseParasite"/>
        </authorList>
    </citation>
    <scope>IDENTIFICATION</scope>
</reference>
<feature type="transmembrane region" description="Helical" evidence="6">
    <location>
        <begin position="253"/>
        <end position="271"/>
    </location>
</feature>
<evidence type="ECO:0000259" key="7">
    <source>
        <dbReference type="Pfam" id="PF10328"/>
    </source>
</evidence>
<protein>
    <recommendedName>
        <fullName evidence="6">Serpentine receptor class gamma</fullName>
    </recommendedName>
</protein>
<dbReference type="Gene3D" id="1.20.1070.10">
    <property type="entry name" value="Rhodopsin 7-helix transmembrane proteins"/>
    <property type="match status" value="1"/>
</dbReference>
<feature type="transmembrane region" description="Helical" evidence="6">
    <location>
        <begin position="170"/>
        <end position="190"/>
    </location>
</feature>
<sequence>MGYIFVIIFDLFSITLYISISIFFVTKISKHDKENMNSFYINFILGCILNTLEVMKSILFVIFPRLSMLVSFCSSDVACYMIGYLAHPLTFSSSLNCLCLSLSKSIALYWPVFFKNKWLFWNTRINLIITVILPMAVFSYLIGFKAKFIYNEEYEGYAYTTGQPKLTEKGNIICLIFSTIILFLQISINICNFYQIKKKVSFSMNEYRANVIIVIYCSVLTIGIILNTIIFWIKHYAFLYNHSFKYLASTFRAFSSLISSTCEPYLLLLINKRIRNDYIRYYLRKIRKKDDKKVKCVTIILSNFLLLFANMSLILYICIITFELFSLIIYISIGIYFLSKISKSKKEMMDSFYITFIVGCILNTLEMVKSIIFVAFPSLSLFLSFFDSDASKYIIAYIGYPLTFASALNCLCLTMNKSIALFWPFFFKHKWSLWNIKVNFIVSVLIPFVVFSYLIGHKDRLLYDTNIDGYVYSSETTELSRASNTIAPIFSTLILSFQIILNICNIFQIRKKPANTIIEHKATVYIVIYCVLSTLSIIIISTRFWIKYYGAFYNPSFRNLGQTFGIFSSLVSTTCEPYLLLAINKNIRQDYIRYYFKRTKRVQSIVVSIHIHTKV</sequence>
<feature type="transmembrane region" description="Helical" evidence="6">
    <location>
        <begin position="125"/>
        <end position="150"/>
    </location>
</feature>
<feature type="transmembrane region" description="Helical" evidence="6">
    <location>
        <begin position="211"/>
        <end position="233"/>
    </location>
</feature>
<feature type="transmembrane region" description="Helical" evidence="6">
    <location>
        <begin position="38"/>
        <end position="63"/>
    </location>
</feature>
<dbReference type="WBParaSite" id="PTRK_0000904550.1">
    <property type="protein sequence ID" value="PTRK_0000904550.1"/>
    <property type="gene ID" value="PTRK_0000904550"/>
</dbReference>
<feature type="domain" description="7TM GPCR serpentine receptor class x (Srx)" evidence="7">
    <location>
        <begin position="22"/>
        <end position="198"/>
    </location>
</feature>
<feature type="transmembrane region" description="Helical" evidence="6">
    <location>
        <begin position="524"/>
        <end position="546"/>
    </location>
</feature>
<dbReference type="PANTHER" id="PTHR31552:SF8">
    <property type="entry name" value="SERPENTINE RECEPTOR CLASS GAMMA"/>
    <property type="match status" value="1"/>
</dbReference>
<dbReference type="GO" id="GO:0004888">
    <property type="term" value="F:transmembrane signaling receptor activity"/>
    <property type="evidence" value="ECO:0007669"/>
    <property type="project" value="InterPro"/>
</dbReference>
<dbReference type="Proteomes" id="UP000038045">
    <property type="component" value="Unplaced"/>
</dbReference>
<dbReference type="AlphaFoldDB" id="A0A0N4ZL90"/>
<feature type="transmembrane region" description="Helical" evidence="6">
    <location>
        <begin position="485"/>
        <end position="504"/>
    </location>
</feature>
<proteinExistence type="inferred from homology"/>
<dbReference type="InterPro" id="IPR019430">
    <property type="entry name" value="7TM_GPCR_serpentine_rcpt_Srx"/>
</dbReference>
<dbReference type="GO" id="GO:0016020">
    <property type="term" value="C:membrane"/>
    <property type="evidence" value="ECO:0007669"/>
    <property type="project" value="UniProtKB-SubCell"/>
</dbReference>
<feature type="transmembrane region" description="Helical" evidence="6">
    <location>
        <begin position="314"/>
        <end position="339"/>
    </location>
</feature>
<dbReference type="SUPFAM" id="SSF81321">
    <property type="entry name" value="Family A G protein-coupled receptor-like"/>
    <property type="match status" value="1"/>
</dbReference>
<evidence type="ECO:0000256" key="5">
    <source>
        <dbReference type="ARBA" id="ARBA00023136"/>
    </source>
</evidence>
<evidence type="ECO:0000256" key="2">
    <source>
        <dbReference type="ARBA" id="ARBA00005692"/>
    </source>
</evidence>
<feature type="transmembrane region" description="Helical" evidence="6">
    <location>
        <begin position="351"/>
        <end position="374"/>
    </location>
</feature>